<keyword evidence="4" id="KW-1185">Reference proteome</keyword>
<dbReference type="Proteomes" id="UP000036700">
    <property type="component" value="Chromosome"/>
</dbReference>
<evidence type="ECO:0000313" key="4">
    <source>
        <dbReference type="Proteomes" id="UP000036700"/>
    </source>
</evidence>
<dbReference type="InterPro" id="IPR018392">
    <property type="entry name" value="LysM"/>
</dbReference>
<dbReference type="SUPFAM" id="SSF54106">
    <property type="entry name" value="LysM domain"/>
    <property type="match status" value="1"/>
</dbReference>
<dbReference type="RefSeq" id="WP_047214161.1">
    <property type="nucleotide sequence ID" value="NZ_CP011568.3"/>
</dbReference>
<protein>
    <recommendedName>
        <fullName evidence="2">LysM domain-containing protein</fullName>
    </recommendedName>
</protein>
<organism evidence="3 4">
    <name type="scientific">Pandoraea thiooxydans</name>
    <dbReference type="NCBI Taxonomy" id="445709"/>
    <lineage>
        <taxon>Bacteria</taxon>
        <taxon>Pseudomonadati</taxon>
        <taxon>Pseudomonadota</taxon>
        <taxon>Betaproteobacteria</taxon>
        <taxon>Burkholderiales</taxon>
        <taxon>Burkholderiaceae</taxon>
        <taxon>Pandoraea</taxon>
    </lineage>
</organism>
<dbReference type="InterPro" id="IPR036779">
    <property type="entry name" value="LysM_dom_sf"/>
</dbReference>
<dbReference type="Gene3D" id="3.10.350.10">
    <property type="entry name" value="LysM domain"/>
    <property type="match status" value="1"/>
</dbReference>
<gene>
    <name evidence="3" type="ORF">ABW99_09030</name>
</gene>
<dbReference type="InterPro" id="IPR016930">
    <property type="entry name" value="UCP029644"/>
</dbReference>
<dbReference type="InterPro" id="IPR006860">
    <property type="entry name" value="FecR"/>
</dbReference>
<feature type="domain" description="LysM" evidence="2">
    <location>
        <begin position="36"/>
        <end position="83"/>
    </location>
</feature>
<dbReference type="PANTHER" id="PTHR38731">
    <property type="entry name" value="LIPL45-RELATED LIPOPROTEIN-RELATED"/>
    <property type="match status" value="1"/>
</dbReference>
<reference evidence="4" key="1">
    <citation type="submission" date="2015-06" db="EMBL/GenBank/DDBJ databases">
        <authorList>
            <person name="Lim Y.L."/>
            <person name="Ee R."/>
            <person name="Yong D."/>
            <person name="How K.Y."/>
            <person name="Yin W.F."/>
            <person name="Chan K.G."/>
        </authorList>
    </citation>
    <scope>NUCLEOTIDE SEQUENCE [LARGE SCALE GENOMIC DNA]</scope>
    <source>
        <strain evidence="4">DSM 25325</strain>
    </source>
</reference>
<dbReference type="OrthoDB" id="9813091at2"/>
<dbReference type="PATRIC" id="fig|445709.3.peg.1932"/>
<proteinExistence type="predicted"/>
<dbReference type="Gene3D" id="2.60.40.10">
    <property type="entry name" value="Immunoglobulins"/>
    <property type="match status" value="2"/>
</dbReference>
<evidence type="ECO:0000259" key="2">
    <source>
        <dbReference type="PROSITE" id="PS51782"/>
    </source>
</evidence>
<dbReference type="PIRSF" id="PIRSF029644">
    <property type="entry name" value="UCP029644"/>
    <property type="match status" value="1"/>
</dbReference>
<dbReference type="InterPro" id="IPR013783">
    <property type="entry name" value="Ig-like_fold"/>
</dbReference>
<dbReference type="EMBL" id="CP011568">
    <property type="protein sequence ID" value="AKJ68338.1"/>
    <property type="molecule type" value="Genomic_DNA"/>
</dbReference>
<dbReference type="AlphaFoldDB" id="A0A0G3EMM9"/>
<accession>A0A0G3EMM9</accession>
<dbReference type="PANTHER" id="PTHR38731:SF1">
    <property type="entry name" value="FECR PROTEIN DOMAIN-CONTAINING PROTEIN"/>
    <property type="match status" value="1"/>
</dbReference>
<dbReference type="PROSITE" id="PS51782">
    <property type="entry name" value="LYSM"/>
    <property type="match status" value="1"/>
</dbReference>
<dbReference type="Pfam" id="PF04773">
    <property type="entry name" value="FecR"/>
    <property type="match status" value="1"/>
</dbReference>
<dbReference type="STRING" id="445709.ABW99_09030"/>
<name>A0A0G3EMM9_9BURK</name>
<dbReference type="SMART" id="SM00257">
    <property type="entry name" value="LysM"/>
    <property type="match status" value="1"/>
</dbReference>
<dbReference type="Gene3D" id="2.60.120.1440">
    <property type="match status" value="1"/>
</dbReference>
<feature type="signal peptide" evidence="1">
    <location>
        <begin position="1"/>
        <end position="26"/>
    </location>
</feature>
<dbReference type="KEGG" id="ptx:ABW99_09030"/>
<dbReference type="Pfam" id="PF01476">
    <property type="entry name" value="LysM"/>
    <property type="match status" value="1"/>
</dbReference>
<feature type="chain" id="PRO_5002553269" description="LysM domain-containing protein" evidence="1">
    <location>
        <begin position="27"/>
        <end position="549"/>
    </location>
</feature>
<evidence type="ECO:0000256" key="1">
    <source>
        <dbReference type="SAM" id="SignalP"/>
    </source>
</evidence>
<keyword evidence="1" id="KW-0732">Signal</keyword>
<sequence length="549" mass="58763">MHTIALKQLTRGLLCLAVLLPLACPAAPLGVQDGALVVAVEPGDTLFNIASDYLLPGHDWRDLQRFNQIRSPYRLRPGARLRIPLAWAATEPSSARVLFANGQVTRILGPHATIPLKPGMLLPEGSRIGSAPGASATLELVDHSRIRVLPDTTLVLAHLQQYRHTDIINTVIRFSRGQVESSVDPAHRGIGRYEVNSPLAVTGVRGTQFRVGLQDNDTQMTNEVLKGVVAVQGAGSSLVSAVTAGQGTIVGPGGKVQAPRALLPAPSLQGIAILQPRPIARFAYASLPGAVSYRAIVARDRAIDDILLTGSFKNPVAKFAGLPDGKYYLAVSGVDADGLEGRRQVVAFETAAHPQTPVAVAPPRDTPVSGPRVEFDWGQVANAGGYHFQLARAPSFAAPLRDERLTGTRLRLADIAPGRYYWRVASIGRDGHSGAFSAPLALAVSAAPERTAMQEQTRAPAAVQLSWPGDMTQAYRVELARDPDFTMPVASGVTRTPRWRLAPLPAGTYYVRVESLDADGFHGLSLAPQRILIDDNGDVTPNVRRLTRP</sequence>
<evidence type="ECO:0000313" key="3">
    <source>
        <dbReference type="EMBL" id="AKJ68338.1"/>
    </source>
</evidence>